<protein>
    <submittedName>
        <fullName evidence="1">Uncharacterized protein</fullName>
    </submittedName>
</protein>
<dbReference type="EMBL" id="UINC01162608">
    <property type="protein sequence ID" value="SVD62454.1"/>
    <property type="molecule type" value="Genomic_DNA"/>
</dbReference>
<sequence>MTIVVKIRYLHETKKTYESVRLISRLEMTDYTNLRKKSEENQ</sequence>
<reference evidence="1" key="1">
    <citation type="submission" date="2018-05" db="EMBL/GenBank/DDBJ databases">
        <authorList>
            <person name="Lanie J.A."/>
            <person name="Ng W.-L."/>
            <person name="Kazmierczak K.M."/>
            <person name="Andrzejewski T.M."/>
            <person name="Davidsen T.M."/>
            <person name="Wayne K.J."/>
            <person name="Tettelin H."/>
            <person name="Glass J.I."/>
            <person name="Rusch D."/>
            <person name="Podicherti R."/>
            <person name="Tsui H.-C.T."/>
            <person name="Winkler M.E."/>
        </authorList>
    </citation>
    <scope>NUCLEOTIDE SEQUENCE</scope>
</reference>
<organism evidence="1">
    <name type="scientific">marine metagenome</name>
    <dbReference type="NCBI Taxonomy" id="408172"/>
    <lineage>
        <taxon>unclassified sequences</taxon>
        <taxon>metagenomes</taxon>
        <taxon>ecological metagenomes</taxon>
    </lineage>
</organism>
<proteinExistence type="predicted"/>
<dbReference type="AlphaFoldDB" id="A0A382WUZ6"/>
<evidence type="ECO:0000313" key="1">
    <source>
        <dbReference type="EMBL" id="SVD62454.1"/>
    </source>
</evidence>
<gene>
    <name evidence="1" type="ORF">METZ01_LOCUS415308</name>
</gene>
<name>A0A382WUZ6_9ZZZZ</name>
<accession>A0A382WUZ6</accession>